<feature type="region of interest" description="Disordered" evidence="1">
    <location>
        <begin position="67"/>
        <end position="96"/>
    </location>
</feature>
<evidence type="ECO:0000313" key="3">
    <source>
        <dbReference type="Proteomes" id="UP000001307"/>
    </source>
</evidence>
<protein>
    <submittedName>
        <fullName evidence="2">Uncharacterized protein</fullName>
    </submittedName>
</protein>
<dbReference type="EMBL" id="FN653057">
    <property type="protein sequence ID" value="CBY10496.1"/>
    <property type="molecule type" value="Genomic_DNA"/>
</dbReference>
<dbReference type="InParanoid" id="E4XJ53"/>
<feature type="compositionally biased region" description="Polar residues" evidence="1">
    <location>
        <begin position="85"/>
        <end position="96"/>
    </location>
</feature>
<reference evidence="2" key="1">
    <citation type="journal article" date="2010" name="Science">
        <title>Plasticity of animal genome architecture unmasked by rapid evolution of a pelagic tunicate.</title>
        <authorList>
            <person name="Denoeud F."/>
            <person name="Henriet S."/>
            <person name="Mungpakdee S."/>
            <person name="Aury J.M."/>
            <person name="Da Silva C."/>
            <person name="Brinkmann H."/>
            <person name="Mikhaleva J."/>
            <person name="Olsen L.C."/>
            <person name="Jubin C."/>
            <person name="Canestro C."/>
            <person name="Bouquet J.M."/>
            <person name="Danks G."/>
            <person name="Poulain J."/>
            <person name="Campsteijn C."/>
            <person name="Adamski M."/>
            <person name="Cross I."/>
            <person name="Yadetie F."/>
            <person name="Muffato M."/>
            <person name="Louis A."/>
            <person name="Butcher S."/>
            <person name="Tsagkogeorga G."/>
            <person name="Konrad A."/>
            <person name="Singh S."/>
            <person name="Jensen M.F."/>
            <person name="Cong E.H."/>
            <person name="Eikeseth-Otteraa H."/>
            <person name="Noel B."/>
            <person name="Anthouard V."/>
            <person name="Porcel B.M."/>
            <person name="Kachouri-Lafond R."/>
            <person name="Nishino A."/>
            <person name="Ugolini M."/>
            <person name="Chourrout P."/>
            <person name="Nishida H."/>
            <person name="Aasland R."/>
            <person name="Huzurbazar S."/>
            <person name="Westhof E."/>
            <person name="Delsuc F."/>
            <person name="Lehrach H."/>
            <person name="Reinhardt R."/>
            <person name="Weissenbach J."/>
            <person name="Roy S.W."/>
            <person name="Artiguenave F."/>
            <person name="Postlethwait J.H."/>
            <person name="Manak J.R."/>
            <person name="Thompson E.M."/>
            <person name="Jaillon O."/>
            <person name="Du Pasquier L."/>
            <person name="Boudinot P."/>
            <person name="Liberles D.A."/>
            <person name="Volff J.N."/>
            <person name="Philippe H."/>
            <person name="Lenhard B."/>
            <person name="Roest Crollius H."/>
            <person name="Wincker P."/>
            <person name="Chourrout D."/>
        </authorList>
    </citation>
    <scope>NUCLEOTIDE SEQUENCE [LARGE SCALE GENOMIC DNA]</scope>
</reference>
<proteinExistence type="predicted"/>
<evidence type="ECO:0000256" key="1">
    <source>
        <dbReference type="SAM" id="MobiDB-lite"/>
    </source>
</evidence>
<organism evidence="2">
    <name type="scientific">Oikopleura dioica</name>
    <name type="common">Tunicate</name>
    <dbReference type="NCBI Taxonomy" id="34765"/>
    <lineage>
        <taxon>Eukaryota</taxon>
        <taxon>Metazoa</taxon>
        <taxon>Chordata</taxon>
        <taxon>Tunicata</taxon>
        <taxon>Appendicularia</taxon>
        <taxon>Copelata</taxon>
        <taxon>Oikopleuridae</taxon>
        <taxon>Oikopleura</taxon>
    </lineage>
</organism>
<keyword evidence="3" id="KW-1185">Reference proteome</keyword>
<dbReference type="Proteomes" id="UP000001307">
    <property type="component" value="Unassembled WGS sequence"/>
</dbReference>
<dbReference type="AlphaFoldDB" id="E4XJ53"/>
<evidence type="ECO:0000313" key="2">
    <source>
        <dbReference type="EMBL" id="CBY10496.1"/>
    </source>
</evidence>
<gene>
    <name evidence="2" type="ORF">GSOID_T00012634001</name>
</gene>
<name>E4XJ53_OIKDI</name>
<sequence>MRSVYTSLGRRFYRAGSFGRHLNAPDGLFALGASKRVKISIRACLDMKLASTLFGVILAQQEGSTPVDEYEDYGEDAERGKLKKQQQQGYSEPTYNYQSYETPTYQYSDNSYYGKTGTTVTVTAVTCWESNHMGSHATNPDGHSHEGVAPGITDYDNRDNYGWLNIHENHDTTGTDANAHSLDAFDHRLSGCIYEGSGFIYGADTYDHYWDVAYSKTTLSPVWWHYFNAHVLPGGDKEDHKIVMANPTYEGLGYVNFIITFVAVDNAAAFIGADLAGTYINTHEGYHTDLYAAASDITIAISATEWYSTLDDGTDWIEKVAISSFPQNDLGKDFRFNIRILHKMGEADQVEAIDSYYWYKVNKVTITFPATVGCHWDSMDANTPTHGYFRCMDSASGPAVDAGTTEPQGGHMSWVSDDDGHTDSTHRTFHESFTTAVTTGGCSSSYDEQKMACGTVYEVKGLMNTYDEYAQQEYGTHQEFWFQFNYYYAYSTPLQNKCDNYEDFDCYQAPNMLFNAFEVSSIELQCNTDDLYAHNGNKCTKTAELCTLAQHTS</sequence>
<accession>E4XJ53</accession>